<feature type="domain" description="Dit-like phage tail protein N-terminal" evidence="1">
    <location>
        <begin position="82"/>
        <end position="196"/>
    </location>
</feature>
<reference evidence="2 3" key="1">
    <citation type="submission" date="2020-02" db="EMBL/GenBank/DDBJ databases">
        <authorList>
            <person name="Ferguson B K."/>
        </authorList>
    </citation>
    <scope>NUCLEOTIDE SEQUENCE [LARGE SCALE GENOMIC DNA]</scope>
</reference>
<organism evidence="2 3">
    <name type="scientific">Nesidiocoris tenuis</name>
    <dbReference type="NCBI Taxonomy" id="355587"/>
    <lineage>
        <taxon>Eukaryota</taxon>
        <taxon>Metazoa</taxon>
        <taxon>Ecdysozoa</taxon>
        <taxon>Arthropoda</taxon>
        <taxon>Hexapoda</taxon>
        <taxon>Insecta</taxon>
        <taxon>Pterygota</taxon>
        <taxon>Neoptera</taxon>
        <taxon>Paraneoptera</taxon>
        <taxon>Hemiptera</taxon>
        <taxon>Heteroptera</taxon>
        <taxon>Panheteroptera</taxon>
        <taxon>Cimicomorpha</taxon>
        <taxon>Miridae</taxon>
        <taxon>Dicyphina</taxon>
        <taxon>Nesidiocoris</taxon>
    </lineage>
</organism>
<proteinExistence type="predicted"/>
<name>A0A6H5GJ22_9HEMI</name>
<dbReference type="AlphaFoldDB" id="A0A6H5GJ22"/>
<dbReference type="InterPro" id="IPR048494">
    <property type="entry name" value="Dit-like_N"/>
</dbReference>
<dbReference type="Pfam" id="PF21821">
    <property type="entry name" value="Dit_like"/>
    <property type="match status" value="1"/>
</dbReference>
<dbReference type="EMBL" id="CADCXU010012844">
    <property type="protein sequence ID" value="CAB0002725.1"/>
    <property type="molecule type" value="Genomic_DNA"/>
</dbReference>
<accession>A0A6H5GJ22</accession>
<evidence type="ECO:0000313" key="2">
    <source>
        <dbReference type="EMBL" id="CAB0002725.1"/>
    </source>
</evidence>
<keyword evidence="3" id="KW-1185">Reference proteome</keyword>
<gene>
    <name evidence="2" type="ORF">NTEN_LOCUS8512</name>
</gene>
<evidence type="ECO:0000313" key="3">
    <source>
        <dbReference type="Proteomes" id="UP000479000"/>
    </source>
</evidence>
<sequence length="251" mass="27171">MTYMNSASYAPEAAVNDYNSATATGDAIAEKLYKVPLRADVKVTNELNVELDGRALDSKITEVQQRNNQMTVDDMQSTTARIIQPVRWSLTGAVSNNPLKVQLTDFLAGGLSNLSNNPYVAAVAGLAAGFLAGSNETRASTTLEFLINLMRYGEPFDVDAGDIQLKNMVISRIGRTKDMTNETGLIFVCELQELITLDRLQNLLQPRQIQLRDGDPTKSALAGVVKKGQQIAKDTADKVSASVNGVLDGIF</sequence>
<protein>
    <recommendedName>
        <fullName evidence="1">Dit-like phage tail protein N-terminal domain-containing protein</fullName>
    </recommendedName>
</protein>
<evidence type="ECO:0000259" key="1">
    <source>
        <dbReference type="Pfam" id="PF21821"/>
    </source>
</evidence>
<dbReference type="Proteomes" id="UP000479000">
    <property type="component" value="Unassembled WGS sequence"/>
</dbReference>